<dbReference type="AlphaFoldDB" id="A0A6H5HTZ3"/>
<accession>A0A6H5HTZ3</accession>
<sequence>MSCHFFSGNHGSGMNERPYVEVSTKRKINFEVRKSSVSMDWTERQATAGSRQRRTTASSNLAGSRASSSGIFSISGASCCSSVFPGSSARLASVRHT</sequence>
<feature type="compositionally biased region" description="Low complexity" evidence="1">
    <location>
        <begin position="57"/>
        <end position="68"/>
    </location>
</feature>
<reference evidence="2 3" key="1">
    <citation type="submission" date="2020-02" db="EMBL/GenBank/DDBJ databases">
        <authorList>
            <person name="Ferguson B K."/>
        </authorList>
    </citation>
    <scope>NUCLEOTIDE SEQUENCE [LARGE SCALE GENOMIC DNA]</scope>
</reference>
<keyword evidence="3" id="KW-1185">Reference proteome</keyword>
<name>A0A6H5HTZ3_9HEMI</name>
<protein>
    <submittedName>
        <fullName evidence="2">Uncharacterized protein</fullName>
    </submittedName>
</protein>
<evidence type="ECO:0000313" key="3">
    <source>
        <dbReference type="Proteomes" id="UP000479000"/>
    </source>
</evidence>
<dbReference type="Proteomes" id="UP000479000">
    <property type="component" value="Unassembled WGS sequence"/>
</dbReference>
<dbReference type="EMBL" id="CADCXU010032908">
    <property type="protein sequence ID" value="CAB0018475.1"/>
    <property type="molecule type" value="Genomic_DNA"/>
</dbReference>
<gene>
    <name evidence="2" type="ORF">NTEN_LOCUS22346</name>
</gene>
<evidence type="ECO:0000256" key="1">
    <source>
        <dbReference type="SAM" id="MobiDB-lite"/>
    </source>
</evidence>
<proteinExistence type="predicted"/>
<organism evidence="2 3">
    <name type="scientific">Nesidiocoris tenuis</name>
    <dbReference type="NCBI Taxonomy" id="355587"/>
    <lineage>
        <taxon>Eukaryota</taxon>
        <taxon>Metazoa</taxon>
        <taxon>Ecdysozoa</taxon>
        <taxon>Arthropoda</taxon>
        <taxon>Hexapoda</taxon>
        <taxon>Insecta</taxon>
        <taxon>Pterygota</taxon>
        <taxon>Neoptera</taxon>
        <taxon>Paraneoptera</taxon>
        <taxon>Hemiptera</taxon>
        <taxon>Heteroptera</taxon>
        <taxon>Panheteroptera</taxon>
        <taxon>Cimicomorpha</taxon>
        <taxon>Miridae</taxon>
        <taxon>Dicyphina</taxon>
        <taxon>Nesidiocoris</taxon>
    </lineage>
</organism>
<feature type="region of interest" description="Disordered" evidence="1">
    <location>
        <begin position="42"/>
        <end position="68"/>
    </location>
</feature>
<evidence type="ECO:0000313" key="2">
    <source>
        <dbReference type="EMBL" id="CAB0018475.1"/>
    </source>
</evidence>